<dbReference type="PANTHER" id="PTHR36373:SF2">
    <property type="entry name" value="TPX2 CENTRAL DOMAIN-CONTAINING PROTEIN"/>
    <property type="match status" value="1"/>
</dbReference>
<organism evidence="2 3">
    <name type="scientific">Lupinus albus</name>
    <name type="common">White lupine</name>
    <name type="synonym">Lupinus termis</name>
    <dbReference type="NCBI Taxonomy" id="3870"/>
    <lineage>
        <taxon>Eukaryota</taxon>
        <taxon>Viridiplantae</taxon>
        <taxon>Streptophyta</taxon>
        <taxon>Embryophyta</taxon>
        <taxon>Tracheophyta</taxon>
        <taxon>Spermatophyta</taxon>
        <taxon>Magnoliopsida</taxon>
        <taxon>eudicotyledons</taxon>
        <taxon>Gunneridae</taxon>
        <taxon>Pentapetalae</taxon>
        <taxon>rosids</taxon>
        <taxon>fabids</taxon>
        <taxon>Fabales</taxon>
        <taxon>Fabaceae</taxon>
        <taxon>Papilionoideae</taxon>
        <taxon>50 kb inversion clade</taxon>
        <taxon>genistoids sensu lato</taxon>
        <taxon>core genistoids</taxon>
        <taxon>Genisteae</taxon>
        <taxon>Lupinus</taxon>
    </lineage>
</organism>
<comment type="caution">
    <text evidence="2">The sequence shown here is derived from an EMBL/GenBank/DDBJ whole genome shotgun (WGS) entry which is preliminary data.</text>
</comment>
<feature type="region of interest" description="Disordered" evidence="1">
    <location>
        <begin position="206"/>
        <end position="227"/>
    </location>
</feature>
<feature type="region of interest" description="Disordered" evidence="1">
    <location>
        <begin position="89"/>
        <end position="162"/>
    </location>
</feature>
<evidence type="ECO:0000313" key="2">
    <source>
        <dbReference type="EMBL" id="KAE9585292.1"/>
    </source>
</evidence>
<protein>
    <submittedName>
        <fullName evidence="2">Uncharacterized protein</fullName>
    </submittedName>
</protein>
<proteinExistence type="predicted"/>
<evidence type="ECO:0000313" key="3">
    <source>
        <dbReference type="Proteomes" id="UP000447434"/>
    </source>
</evidence>
<keyword evidence="3" id="KW-1185">Reference proteome</keyword>
<reference evidence="3" key="1">
    <citation type="journal article" date="2020" name="Nat. Commun.">
        <title>Genome sequence of the cluster root forming white lupin.</title>
        <authorList>
            <person name="Hufnagel B."/>
            <person name="Marques A."/>
            <person name="Soriano A."/>
            <person name="Marques L."/>
            <person name="Divol F."/>
            <person name="Doumas P."/>
            <person name="Sallet E."/>
            <person name="Mancinotti D."/>
            <person name="Carrere S."/>
            <person name="Marande W."/>
            <person name="Arribat S."/>
            <person name="Keller J."/>
            <person name="Huneau C."/>
            <person name="Blein T."/>
            <person name="Aime D."/>
            <person name="Laguerre M."/>
            <person name="Taylor J."/>
            <person name="Schubert V."/>
            <person name="Nelson M."/>
            <person name="Geu-Flores F."/>
            <person name="Crespi M."/>
            <person name="Gallardo-Guerrero K."/>
            <person name="Delaux P.-M."/>
            <person name="Salse J."/>
            <person name="Berges H."/>
            <person name="Guyot R."/>
            <person name="Gouzy J."/>
            <person name="Peret B."/>
        </authorList>
    </citation>
    <scope>NUCLEOTIDE SEQUENCE [LARGE SCALE GENOMIC DNA]</scope>
    <source>
        <strain evidence="3">cv. Amiga</strain>
    </source>
</reference>
<dbReference type="AlphaFoldDB" id="A0A6A4N4J1"/>
<dbReference type="OrthoDB" id="1924112at2759"/>
<evidence type="ECO:0000256" key="1">
    <source>
        <dbReference type="SAM" id="MobiDB-lite"/>
    </source>
</evidence>
<sequence>MEPENIDWDNIDSTFVLDDAYENFNAPKWVDLSSNKLLDVDDEAWFCTHDCKHPKTAEDFLKSTAIRNTKGKILRFASFSEILPFRDRHRRQNSSAEESSYVKLSEKSRRPNCSGNSNEDNENKNPNFSSPNQKGITMKPKKPLTRSESKIPKQLNGCSKEYPVKSDRKLKSTFSAQNLLGGREILSQISGFCSELKRLARTRKGYYKKEETGKSSSGSSDVSEELKKEEVVVKERVPLLKVKKGSTLKNGKYCSKLVIK</sequence>
<accession>A0A6A4N4J1</accession>
<dbReference type="Proteomes" id="UP000447434">
    <property type="component" value="Chromosome 25"/>
</dbReference>
<dbReference type="PANTHER" id="PTHR36373">
    <property type="entry name" value="EXPRESSED PROTEIN"/>
    <property type="match status" value="1"/>
</dbReference>
<dbReference type="EMBL" id="WOCE01000025">
    <property type="protein sequence ID" value="KAE9585292.1"/>
    <property type="molecule type" value="Genomic_DNA"/>
</dbReference>
<gene>
    <name evidence="2" type="ORF">Lalb_Chr25g0287431</name>
</gene>
<name>A0A6A4N4J1_LUPAL</name>